<dbReference type="Proteomes" id="UP000008068">
    <property type="component" value="Unassembled WGS sequence"/>
</dbReference>
<dbReference type="OrthoDB" id="10637207at2759"/>
<sequence>MLFLTLFLVSTVTILIPGCSSSKDGENHPGSKPKAKSPKKDTGKTPIPKAKTSKKEEIVVTHEPAKSDSVKTATPAPPTKPEAVKNPNPPSLILNRSKDPEKATKKKAPAKQPLIKESKYAGIQEKAEVKDPTPKLPSVMTLPSKEATTAHQGPEEPLKPKVEINERSDDTIENIPSVKTKEGVSFEGDSNAINSPAGTKEDGKLVPFVPGEMAKEKKK</sequence>
<feature type="region of interest" description="Disordered" evidence="1">
    <location>
        <begin position="18"/>
        <end position="205"/>
    </location>
</feature>
<proteinExistence type="predicted"/>
<dbReference type="AlphaFoldDB" id="G0PEK2"/>
<evidence type="ECO:0000313" key="3">
    <source>
        <dbReference type="EMBL" id="EGT53088.1"/>
    </source>
</evidence>
<dbReference type="OMA" id="SEIHTAK"/>
<name>G0PEK2_CAEBE</name>
<keyword evidence="4" id="KW-1185">Reference proteome</keyword>
<dbReference type="eggNOG" id="ENOG502TJ21">
    <property type="taxonomic scope" value="Eukaryota"/>
</dbReference>
<evidence type="ECO:0000313" key="4">
    <source>
        <dbReference type="Proteomes" id="UP000008068"/>
    </source>
</evidence>
<keyword evidence="2" id="KW-0732">Signal</keyword>
<reference evidence="4" key="1">
    <citation type="submission" date="2011-07" db="EMBL/GenBank/DDBJ databases">
        <authorList>
            <consortium name="Caenorhabditis brenneri Sequencing and Analysis Consortium"/>
            <person name="Wilson R.K."/>
        </authorList>
    </citation>
    <scope>NUCLEOTIDE SEQUENCE [LARGE SCALE GENOMIC DNA]</scope>
    <source>
        <strain evidence="4">PB2801</strain>
    </source>
</reference>
<feature type="chain" id="PRO_5003407336" evidence="2">
    <location>
        <begin position="22"/>
        <end position="219"/>
    </location>
</feature>
<dbReference type="EMBL" id="GL380319">
    <property type="protein sequence ID" value="EGT53088.1"/>
    <property type="molecule type" value="Genomic_DNA"/>
</dbReference>
<accession>G0PEK2</accession>
<feature type="signal peptide" evidence="2">
    <location>
        <begin position="1"/>
        <end position="21"/>
    </location>
</feature>
<evidence type="ECO:0000256" key="2">
    <source>
        <dbReference type="SAM" id="SignalP"/>
    </source>
</evidence>
<gene>
    <name evidence="3" type="ORF">CAEBREN_03195</name>
</gene>
<dbReference type="InParanoid" id="G0PEK2"/>
<dbReference type="HOGENOM" id="CLU_1251630_0_0_1"/>
<feature type="compositionally biased region" description="Basic and acidic residues" evidence="1">
    <location>
        <begin position="153"/>
        <end position="170"/>
    </location>
</feature>
<evidence type="ECO:0000256" key="1">
    <source>
        <dbReference type="SAM" id="MobiDB-lite"/>
    </source>
</evidence>
<protein>
    <submittedName>
        <fullName evidence="3">Uncharacterized protein</fullName>
    </submittedName>
</protein>
<organism evidence="4">
    <name type="scientific">Caenorhabditis brenneri</name>
    <name type="common">Nematode worm</name>
    <dbReference type="NCBI Taxonomy" id="135651"/>
    <lineage>
        <taxon>Eukaryota</taxon>
        <taxon>Metazoa</taxon>
        <taxon>Ecdysozoa</taxon>
        <taxon>Nematoda</taxon>
        <taxon>Chromadorea</taxon>
        <taxon>Rhabditida</taxon>
        <taxon>Rhabditina</taxon>
        <taxon>Rhabditomorpha</taxon>
        <taxon>Rhabditoidea</taxon>
        <taxon>Rhabditidae</taxon>
        <taxon>Peloderinae</taxon>
        <taxon>Caenorhabditis</taxon>
    </lineage>
</organism>
<feature type="compositionally biased region" description="Basic and acidic residues" evidence="1">
    <location>
        <begin position="53"/>
        <end position="69"/>
    </location>
</feature>
<feature type="compositionally biased region" description="Basic and acidic residues" evidence="1">
    <location>
        <begin position="114"/>
        <end position="133"/>
    </location>
</feature>